<evidence type="ECO:0000313" key="4">
    <source>
        <dbReference type="Proteomes" id="UP000234483"/>
    </source>
</evidence>
<dbReference type="Proteomes" id="UP000281192">
    <property type="component" value="Chromosome"/>
</dbReference>
<sequence length="217" mass="22752">MQAWLAPHVRAARVGGEIVLLDIEADAYFCLLDAAAHLTLQSDGGVLADPSAAADDLIEAGLLTLMGGASIAPVRARAVHGGLDPDDQATPGLSASAIAAALSANLTAARAIDRLSFADILALVGTVEPAAFAPASPDLLKESRRFAAMSPWLPRAGLCLMRSLQQRLYLARRGHATAWVFGVRTWPFQAHCWLQAGEVVLDDTPGRVGAFTPILVV</sequence>
<evidence type="ECO:0000313" key="2">
    <source>
        <dbReference type="EMBL" id="AYV48615.1"/>
    </source>
</evidence>
<dbReference type="AlphaFoldDB" id="A0A2N5CNY8"/>
<gene>
    <name evidence="2" type="ORF">C1707_21440</name>
    <name evidence="3" type="ORF">CFHF_19625</name>
</gene>
<keyword evidence="5" id="KW-1185">Reference proteome</keyword>
<evidence type="ECO:0000313" key="5">
    <source>
        <dbReference type="Proteomes" id="UP000281192"/>
    </source>
</evidence>
<dbReference type="RefSeq" id="WP_101714625.1">
    <property type="nucleotide sequence ID" value="NZ_CP026100.1"/>
</dbReference>
<dbReference type="OrthoDB" id="119963at2"/>
<name>A0A2N5CNY8_9CAUL</name>
<dbReference type="Pfam" id="PF13471">
    <property type="entry name" value="Transglut_core3"/>
    <property type="match status" value="1"/>
</dbReference>
<dbReference type="Proteomes" id="UP000234483">
    <property type="component" value="Unassembled WGS sequence"/>
</dbReference>
<accession>A0A2N5CNY8</accession>
<feature type="domain" description="Microcin J25-processing protein McjB C-terminal" evidence="1">
    <location>
        <begin position="105"/>
        <end position="215"/>
    </location>
</feature>
<reference evidence="3 4" key="1">
    <citation type="submission" date="2017-12" db="EMBL/GenBank/DDBJ databases">
        <title>The genome sequence of Caulobacter flavus CGMCC1 15093.</title>
        <authorList>
            <person name="Gao J."/>
            <person name="Mao X."/>
            <person name="Sun J."/>
        </authorList>
    </citation>
    <scope>NUCLEOTIDE SEQUENCE [LARGE SCALE GENOMIC DNA]</scope>
    <source>
        <strain evidence="3 4">CGMCC1 15093</strain>
    </source>
</reference>
<dbReference type="EMBL" id="CP026100">
    <property type="protein sequence ID" value="AYV48615.1"/>
    <property type="molecule type" value="Genomic_DNA"/>
</dbReference>
<organism evidence="3 4">
    <name type="scientific">Caulobacter flavus</name>
    <dbReference type="NCBI Taxonomy" id="1679497"/>
    <lineage>
        <taxon>Bacteria</taxon>
        <taxon>Pseudomonadati</taxon>
        <taxon>Pseudomonadota</taxon>
        <taxon>Alphaproteobacteria</taxon>
        <taxon>Caulobacterales</taxon>
        <taxon>Caulobacteraceae</taxon>
        <taxon>Caulobacter</taxon>
    </lineage>
</organism>
<dbReference type="InterPro" id="IPR032708">
    <property type="entry name" value="McjB_C"/>
</dbReference>
<evidence type="ECO:0000259" key="1">
    <source>
        <dbReference type="Pfam" id="PF13471"/>
    </source>
</evidence>
<evidence type="ECO:0000313" key="3">
    <source>
        <dbReference type="EMBL" id="PLR08669.1"/>
    </source>
</evidence>
<dbReference type="KEGG" id="cfh:C1707_21440"/>
<protein>
    <recommendedName>
        <fullName evidence="1">Microcin J25-processing protein McjB C-terminal domain-containing protein</fullName>
    </recommendedName>
</protein>
<proteinExistence type="predicted"/>
<dbReference type="EMBL" id="PJRQ01000041">
    <property type="protein sequence ID" value="PLR08669.1"/>
    <property type="molecule type" value="Genomic_DNA"/>
</dbReference>
<reference evidence="2 5" key="2">
    <citation type="submission" date="2018-01" db="EMBL/GenBank/DDBJ databases">
        <title>Complete genome sequence of Caulobacter flavus RHGG3.</title>
        <authorList>
            <person name="Yang E."/>
        </authorList>
    </citation>
    <scope>NUCLEOTIDE SEQUENCE [LARGE SCALE GENOMIC DNA]</scope>
    <source>
        <strain evidence="2 5">RHGG3</strain>
    </source>
</reference>
<dbReference type="NCBIfam" id="NF033537">
    <property type="entry name" value="lasso_biosyn_B2"/>
    <property type="match status" value="1"/>
</dbReference>
<dbReference type="InterPro" id="IPR053521">
    <property type="entry name" value="McjB-like"/>
</dbReference>